<evidence type="ECO:0000256" key="14">
    <source>
        <dbReference type="PIRNR" id="PIRNR006337"/>
    </source>
</evidence>
<keyword evidence="17" id="KW-1185">Reference proteome</keyword>
<dbReference type="EC" id="3.2.1.141" evidence="4 13"/>
<evidence type="ECO:0000256" key="2">
    <source>
        <dbReference type="ARBA" id="ARBA00005199"/>
    </source>
</evidence>
<comment type="pathway">
    <text evidence="2 14">Glycan biosynthesis; trehalose biosynthesis.</text>
</comment>
<keyword evidence="9 14" id="KW-0326">Glycosidase</keyword>
<keyword evidence="7 14" id="KW-0378">Hydrolase</keyword>
<gene>
    <name evidence="16" type="primary">treZ</name>
    <name evidence="16" type="ORF">GCM10023322_11710</name>
</gene>
<evidence type="ECO:0000256" key="3">
    <source>
        <dbReference type="ARBA" id="ARBA00008061"/>
    </source>
</evidence>
<dbReference type="InterPro" id="IPR044901">
    <property type="entry name" value="Trehalose_TreZ_E-set_sf"/>
</dbReference>
<dbReference type="SMART" id="SM00642">
    <property type="entry name" value="Aamy"/>
    <property type="match status" value="1"/>
</dbReference>
<dbReference type="SUPFAM" id="SSF51445">
    <property type="entry name" value="(Trans)glycosidases"/>
    <property type="match status" value="1"/>
</dbReference>
<dbReference type="RefSeq" id="WP_345626803.1">
    <property type="nucleotide sequence ID" value="NZ_BAABJQ010000003.1"/>
</dbReference>
<dbReference type="CDD" id="cd11325">
    <property type="entry name" value="AmyAc_GTHase"/>
    <property type="match status" value="1"/>
</dbReference>
<reference evidence="17" key="1">
    <citation type="journal article" date="2019" name="Int. J. Syst. Evol. Microbiol.">
        <title>The Global Catalogue of Microorganisms (GCM) 10K type strain sequencing project: providing services to taxonomists for standard genome sequencing and annotation.</title>
        <authorList>
            <consortium name="The Broad Institute Genomics Platform"/>
            <consortium name="The Broad Institute Genome Sequencing Center for Infectious Disease"/>
            <person name="Wu L."/>
            <person name="Ma J."/>
        </authorList>
    </citation>
    <scope>NUCLEOTIDE SEQUENCE [LARGE SCALE GENOMIC DNA]</scope>
    <source>
        <strain evidence="17">JCM 18304</strain>
    </source>
</reference>
<dbReference type="NCBIfam" id="TIGR02402">
    <property type="entry name" value="trehalose_TreZ"/>
    <property type="match status" value="1"/>
</dbReference>
<evidence type="ECO:0000313" key="16">
    <source>
        <dbReference type="EMBL" id="GAA5180128.1"/>
    </source>
</evidence>
<feature type="domain" description="Glycosyl hydrolase family 13 catalytic" evidence="15">
    <location>
        <begin position="100"/>
        <end position="445"/>
    </location>
</feature>
<dbReference type="PANTHER" id="PTHR43651:SF11">
    <property type="entry name" value="MALTO-OLIGOSYLTREHALOSE TREHALOHYDROLASE"/>
    <property type="match status" value="1"/>
</dbReference>
<keyword evidence="8" id="KW-0119">Carbohydrate metabolism</keyword>
<dbReference type="Gene3D" id="2.60.40.10">
    <property type="entry name" value="Immunoglobulins"/>
    <property type="match status" value="1"/>
</dbReference>
<dbReference type="SUPFAM" id="SSF81296">
    <property type="entry name" value="E set domains"/>
    <property type="match status" value="1"/>
</dbReference>
<sequence>MTTFTVWAPDSDRVRLSLAGSPQPMTRGDGGWWRAEVAHAGPGTDYAYLLDDDESPLPDPCSRWQPQGVHGPSRLYDHGAFGWTDHAWTGRQLPGAVLYELHIGTFTPEGTFDAAIGRLDHLVDLGVDLVELLPVNAFNGEHNWGYDGVCWYAPHEPYGGPDGLKRLIDACHRRGLGVVLDVVYNHFGPSGAYAPRFGPYLAASSNTWGRSLNLDGPHSDEVRRYVIDSVLMWLRDYHVDGLRLDAVHALVDHRATHLLEELAVEVESLSTHLGRPLSLIAESDLNDPRLITPREAHGYGLHAQWDDDVHHALHALVTGERQGYYGDFGSVECLSDVLGSAYFHAGTWSSFRARTHGRPVDRRRSAGHRFVAYLQNHDQVGNRAAGDRLSASVPDPLLRVAATLLMTSPFTPMLFMGEEWAAGTPWQFFTSHPEPELAAAVAGGRRAEFAGHGWADVDVPDPQDPQTFARSKLDWSELGRPCHAEMLAFYRRLIALRKAHPGLSDPRLDRVEVRHGDRFLMIRRGAYVVLANFAERNCRIGLDAWPREVLLATGPELVLIRSAVELGPRSAAVVRC</sequence>
<dbReference type="InterPro" id="IPR017853">
    <property type="entry name" value="GH"/>
</dbReference>
<comment type="catalytic activity">
    <reaction evidence="12 14">
        <text>hydrolysis of (1-&gt;4)-alpha-D-glucosidic linkage in 4-alpha-D-[(1-&gt;4)-alpha-D-glucanosyl]n trehalose to yield trehalose and (1-&gt;4)-alpha-D-glucan.</text>
        <dbReference type="EC" id="3.2.1.141"/>
    </reaction>
</comment>
<evidence type="ECO:0000256" key="7">
    <source>
        <dbReference type="ARBA" id="ARBA00022801"/>
    </source>
</evidence>
<evidence type="ECO:0000256" key="5">
    <source>
        <dbReference type="ARBA" id="ARBA00015938"/>
    </source>
</evidence>
<dbReference type="PIRSF" id="PIRSF006337">
    <property type="entry name" value="Trehalose_TreZ"/>
    <property type="match status" value="1"/>
</dbReference>
<dbReference type="Pfam" id="PF00128">
    <property type="entry name" value="Alpha-amylase"/>
    <property type="match status" value="1"/>
</dbReference>
<proteinExistence type="inferred from homology"/>
<evidence type="ECO:0000256" key="8">
    <source>
        <dbReference type="ARBA" id="ARBA00023277"/>
    </source>
</evidence>
<dbReference type="InterPro" id="IPR014756">
    <property type="entry name" value="Ig_E-set"/>
</dbReference>
<evidence type="ECO:0000256" key="4">
    <source>
        <dbReference type="ARBA" id="ARBA00012268"/>
    </source>
</evidence>
<comment type="caution">
    <text evidence="16">The sequence shown here is derived from an EMBL/GenBank/DDBJ whole genome shotgun (WGS) entry which is preliminary data.</text>
</comment>
<dbReference type="InterPro" id="IPR012768">
    <property type="entry name" value="Trehalose_TreZ"/>
</dbReference>
<dbReference type="CDD" id="cd02853">
    <property type="entry name" value="E_set_MTHase_like_N"/>
    <property type="match status" value="1"/>
</dbReference>
<dbReference type="InterPro" id="IPR006047">
    <property type="entry name" value="GH13_cat_dom"/>
</dbReference>
<dbReference type="Proteomes" id="UP001501570">
    <property type="component" value="Unassembled WGS sequence"/>
</dbReference>
<dbReference type="PANTHER" id="PTHR43651">
    <property type="entry name" value="1,4-ALPHA-GLUCAN-BRANCHING ENZYME"/>
    <property type="match status" value="1"/>
</dbReference>
<evidence type="ECO:0000256" key="9">
    <source>
        <dbReference type="ARBA" id="ARBA00023295"/>
    </source>
</evidence>
<evidence type="ECO:0000313" key="17">
    <source>
        <dbReference type="Proteomes" id="UP001501570"/>
    </source>
</evidence>
<evidence type="ECO:0000256" key="13">
    <source>
        <dbReference type="NCBIfam" id="TIGR02402"/>
    </source>
</evidence>
<organism evidence="16 17">
    <name type="scientific">Rugosimonospora acidiphila</name>
    <dbReference type="NCBI Taxonomy" id="556531"/>
    <lineage>
        <taxon>Bacteria</taxon>
        <taxon>Bacillati</taxon>
        <taxon>Actinomycetota</taxon>
        <taxon>Actinomycetes</taxon>
        <taxon>Micromonosporales</taxon>
        <taxon>Micromonosporaceae</taxon>
        <taxon>Rugosimonospora</taxon>
    </lineage>
</organism>
<evidence type="ECO:0000259" key="15">
    <source>
        <dbReference type="SMART" id="SM00642"/>
    </source>
</evidence>
<evidence type="ECO:0000256" key="6">
    <source>
        <dbReference type="ARBA" id="ARBA00022490"/>
    </source>
</evidence>
<comment type="subcellular location">
    <subcellularLocation>
        <location evidence="1">Cytoplasm</location>
    </subcellularLocation>
</comment>
<evidence type="ECO:0000256" key="12">
    <source>
        <dbReference type="ARBA" id="ARBA00034013"/>
    </source>
</evidence>
<evidence type="ECO:0000256" key="11">
    <source>
        <dbReference type="ARBA" id="ARBA00033284"/>
    </source>
</evidence>
<name>A0ABP9RNF5_9ACTN</name>
<keyword evidence="6" id="KW-0963">Cytoplasm</keyword>
<dbReference type="InterPro" id="IPR013783">
    <property type="entry name" value="Ig-like_fold"/>
</dbReference>
<protein>
    <recommendedName>
        <fullName evidence="5 13">Malto-oligosyltrehalose trehalohydrolase</fullName>
        <shortName evidence="14">MTHase</shortName>
        <ecNumber evidence="4 13">3.2.1.141</ecNumber>
    </recommendedName>
    <alternativeName>
        <fullName evidence="11 14">4-alpha-D-((1-&gt;4)-alpha-D-glucano)trehalose trehalohydrolase</fullName>
    </alternativeName>
    <alternativeName>
        <fullName evidence="10 14">Maltooligosyl trehalose trehalohydrolase</fullName>
    </alternativeName>
</protein>
<comment type="similarity">
    <text evidence="3 14">Belongs to the glycosyl hydrolase 13 family.</text>
</comment>
<dbReference type="EMBL" id="BAABJQ010000003">
    <property type="protein sequence ID" value="GAA5180128.1"/>
    <property type="molecule type" value="Genomic_DNA"/>
</dbReference>
<dbReference type="Gene3D" id="3.20.20.80">
    <property type="entry name" value="Glycosidases"/>
    <property type="match status" value="1"/>
</dbReference>
<accession>A0ABP9RNF5</accession>
<evidence type="ECO:0000256" key="1">
    <source>
        <dbReference type="ARBA" id="ARBA00004496"/>
    </source>
</evidence>
<evidence type="ECO:0000256" key="10">
    <source>
        <dbReference type="ARBA" id="ARBA00032057"/>
    </source>
</evidence>
<dbReference type="Gene3D" id="1.10.10.760">
    <property type="entry name" value="E-set domains of sugar-utilizing enzymes"/>
    <property type="match status" value="1"/>
</dbReference>